<proteinExistence type="predicted"/>
<dbReference type="GO" id="GO:0016757">
    <property type="term" value="F:glycosyltransferase activity"/>
    <property type="evidence" value="ECO:0007669"/>
    <property type="project" value="InterPro"/>
</dbReference>
<dbReference type="RefSeq" id="WP_057840207.1">
    <property type="nucleotide sequence ID" value="NZ_LLXZ01000215.1"/>
</dbReference>
<reference evidence="2 3" key="1">
    <citation type="submission" date="2014-03" db="EMBL/GenBank/DDBJ databases">
        <title>Bradyrhizobium valentinum sp. nov., isolated from effective nodules of Lupinus mariae-josephae, a lupine endemic of basic-lime soils in Eastern Spain.</title>
        <authorList>
            <person name="Duran D."/>
            <person name="Rey L."/>
            <person name="Navarro A."/>
            <person name="Busquets A."/>
            <person name="Imperial J."/>
            <person name="Ruiz-Argueso T."/>
        </authorList>
    </citation>
    <scope>NUCLEOTIDE SEQUENCE [LARGE SCALE GENOMIC DNA]</scope>
    <source>
        <strain evidence="2 3">PAC68</strain>
    </source>
</reference>
<dbReference type="PANTHER" id="PTHR45947:SF3">
    <property type="entry name" value="SULFOQUINOVOSYL TRANSFERASE SQD2"/>
    <property type="match status" value="1"/>
</dbReference>
<dbReference type="CDD" id="cd03801">
    <property type="entry name" value="GT4_PimA-like"/>
    <property type="match status" value="1"/>
</dbReference>
<dbReference type="EMBL" id="LLXZ01000215">
    <property type="protein sequence ID" value="KRQ94735.1"/>
    <property type="molecule type" value="Genomic_DNA"/>
</dbReference>
<dbReference type="AlphaFoldDB" id="A0A0R3KQM6"/>
<dbReference type="SUPFAM" id="SSF53756">
    <property type="entry name" value="UDP-Glycosyltransferase/glycogen phosphorylase"/>
    <property type="match status" value="1"/>
</dbReference>
<dbReference type="PANTHER" id="PTHR45947">
    <property type="entry name" value="SULFOQUINOVOSYL TRANSFERASE SQD2"/>
    <property type="match status" value="1"/>
</dbReference>
<dbReference type="InterPro" id="IPR050194">
    <property type="entry name" value="Glycosyltransferase_grp1"/>
</dbReference>
<feature type="domain" description="Glycosyl transferase family 1" evidence="1">
    <location>
        <begin position="212"/>
        <end position="363"/>
    </location>
</feature>
<accession>A0A0R3KQM6</accession>
<dbReference type="InterPro" id="IPR001296">
    <property type="entry name" value="Glyco_trans_1"/>
</dbReference>
<organism evidence="2 3">
    <name type="scientific">Bradyrhizobium jicamae</name>
    <dbReference type="NCBI Taxonomy" id="280332"/>
    <lineage>
        <taxon>Bacteria</taxon>
        <taxon>Pseudomonadati</taxon>
        <taxon>Pseudomonadota</taxon>
        <taxon>Alphaproteobacteria</taxon>
        <taxon>Hyphomicrobiales</taxon>
        <taxon>Nitrobacteraceae</taxon>
        <taxon>Bradyrhizobium</taxon>
    </lineage>
</organism>
<sequence length="408" mass="44835">MSNELRLFVALGPGDIVGARRSQLAGKSINETSIAFSEQLLAYCRLRSIRTFAVSSNSRIDELGDGPVNIENCSKPLAGRSGARFHLSLILYGLQLAIRARRFGATVAVIDSGTTHYFVLAFFRILGIPVIVNLHNVLWPRGFPPRGRLHRAIRSLNSLFFTHVCAGAIGVSPECERQIISESRGKVPFSQYRCQFKLAGFRTAPLHTPGVFRIVFVGRAESNKGVLDIPLMARGLRKRASARVIFEVCGDGPALSELKSIVREHRMEDEVIVHGRLERDALLGVYARCNAVIVPTRSNFTEGMPQVCAEAVLSGIPVITSEVANAFDVIGSATVHAQTDNVESYINAILSLIEDQALYQRLRAECPTLALQFLDRSQSYPAALDRLLETLTGQQPLSGYADVFREIT</sequence>
<evidence type="ECO:0000313" key="3">
    <source>
        <dbReference type="Proteomes" id="UP000050863"/>
    </source>
</evidence>
<dbReference type="Pfam" id="PF00534">
    <property type="entry name" value="Glycos_transf_1"/>
    <property type="match status" value="1"/>
</dbReference>
<comment type="caution">
    <text evidence="2">The sequence shown here is derived from an EMBL/GenBank/DDBJ whole genome shotgun (WGS) entry which is preliminary data.</text>
</comment>
<dbReference type="STRING" id="280332.CQ12_04185"/>
<evidence type="ECO:0000313" key="2">
    <source>
        <dbReference type="EMBL" id="KRQ94735.1"/>
    </source>
</evidence>
<evidence type="ECO:0000259" key="1">
    <source>
        <dbReference type="Pfam" id="PF00534"/>
    </source>
</evidence>
<gene>
    <name evidence="2" type="ORF">CQ12_04185</name>
</gene>
<dbReference type="Proteomes" id="UP000050863">
    <property type="component" value="Unassembled WGS sequence"/>
</dbReference>
<name>A0A0R3KQM6_9BRAD</name>
<dbReference type="OrthoDB" id="9783380at2"/>
<keyword evidence="3" id="KW-1185">Reference proteome</keyword>
<dbReference type="Gene3D" id="3.40.50.2000">
    <property type="entry name" value="Glycogen Phosphorylase B"/>
    <property type="match status" value="1"/>
</dbReference>
<protein>
    <recommendedName>
        <fullName evidence="1">Glycosyl transferase family 1 domain-containing protein</fullName>
    </recommendedName>
</protein>